<feature type="domain" description="RING-type" evidence="5">
    <location>
        <begin position="336"/>
        <end position="373"/>
    </location>
</feature>
<dbReference type="Pfam" id="PF13920">
    <property type="entry name" value="zf-C3HC4_3"/>
    <property type="match status" value="1"/>
</dbReference>
<sequence length="385" mass="44886">MDLSCDTSRDKSATSLRHLNRASFLNEKTSPGQCAQLEGRYFCERPTVFDSILKVKANCTISSNGNLYSSIRNIVEFLVMLGIWLRKEKTNAIEETSSSTQRLLSSPKFSIRKKQYSRQISRRSNNHYNTLKSWSPKRERDVEINYDMELQKGYVQAICFVHTDITVETIKKAMRYMNAKGIFTAERRNAEVVLKIIEHIENLQEWAKNLGRQTIPGKEFPKELTRKKIEDLLIKMKFGQRSEIKIILQQTFSKYGFYPIPKEFCEIYLDKKGNIDELMKTRKRQRTENNILKSEINNLKQEVVTLKQYTIPTLKHKQLIGGLEKEVADLKQRLNCKICMQRELGVKVLPCNHVFSCRECFEMIPKTSCIICKIVIENTEVFCLP</sequence>
<proteinExistence type="predicted"/>
<dbReference type="GO" id="GO:0008270">
    <property type="term" value="F:zinc ion binding"/>
    <property type="evidence" value="ECO:0007669"/>
    <property type="project" value="UniProtKB-KW"/>
</dbReference>
<reference evidence="6 7" key="1">
    <citation type="submission" date="2020-06" db="EMBL/GenBank/DDBJ databases">
        <authorList>
            <person name="Li R."/>
            <person name="Bekaert M."/>
        </authorList>
    </citation>
    <scope>NUCLEOTIDE SEQUENCE [LARGE SCALE GENOMIC DNA]</scope>
    <source>
        <strain evidence="7">wild</strain>
    </source>
</reference>
<evidence type="ECO:0000256" key="1">
    <source>
        <dbReference type="ARBA" id="ARBA00022771"/>
    </source>
</evidence>
<evidence type="ECO:0000256" key="3">
    <source>
        <dbReference type="PROSITE-ProRule" id="PRU00175"/>
    </source>
</evidence>
<keyword evidence="7" id="KW-1185">Reference proteome</keyword>
<dbReference type="OrthoDB" id="1711136at2759"/>
<keyword evidence="1 3" id="KW-0479">Metal-binding</keyword>
<dbReference type="Proteomes" id="UP000507470">
    <property type="component" value="Unassembled WGS sequence"/>
</dbReference>
<dbReference type="PROSITE" id="PS50089">
    <property type="entry name" value="ZF_RING_2"/>
    <property type="match status" value="1"/>
</dbReference>
<evidence type="ECO:0000313" key="6">
    <source>
        <dbReference type="EMBL" id="CAC5374395.1"/>
    </source>
</evidence>
<organism evidence="6 7">
    <name type="scientific">Mytilus coruscus</name>
    <name type="common">Sea mussel</name>
    <dbReference type="NCBI Taxonomy" id="42192"/>
    <lineage>
        <taxon>Eukaryota</taxon>
        <taxon>Metazoa</taxon>
        <taxon>Spiralia</taxon>
        <taxon>Lophotrochozoa</taxon>
        <taxon>Mollusca</taxon>
        <taxon>Bivalvia</taxon>
        <taxon>Autobranchia</taxon>
        <taxon>Pteriomorphia</taxon>
        <taxon>Mytilida</taxon>
        <taxon>Mytiloidea</taxon>
        <taxon>Mytilidae</taxon>
        <taxon>Mytilinae</taxon>
        <taxon>Mytilus</taxon>
    </lineage>
</organism>
<gene>
    <name evidence="6" type="ORF">MCOR_11799</name>
</gene>
<dbReference type="EMBL" id="CACVKT020002008">
    <property type="protein sequence ID" value="CAC5374395.1"/>
    <property type="molecule type" value="Genomic_DNA"/>
</dbReference>
<feature type="coiled-coil region" evidence="4">
    <location>
        <begin position="275"/>
        <end position="309"/>
    </location>
</feature>
<evidence type="ECO:0000259" key="5">
    <source>
        <dbReference type="PROSITE" id="PS50089"/>
    </source>
</evidence>
<dbReference type="SMART" id="SM00184">
    <property type="entry name" value="RING"/>
    <property type="match status" value="1"/>
</dbReference>
<accession>A0A6J8AV08</accession>
<dbReference type="InterPro" id="IPR001841">
    <property type="entry name" value="Znf_RING"/>
</dbReference>
<dbReference type="Gene3D" id="3.30.40.10">
    <property type="entry name" value="Zinc/RING finger domain, C3HC4 (zinc finger)"/>
    <property type="match status" value="1"/>
</dbReference>
<evidence type="ECO:0000256" key="2">
    <source>
        <dbReference type="ARBA" id="ARBA00022833"/>
    </source>
</evidence>
<name>A0A6J8AV08_MYTCO</name>
<evidence type="ECO:0000313" key="7">
    <source>
        <dbReference type="Proteomes" id="UP000507470"/>
    </source>
</evidence>
<dbReference type="AlphaFoldDB" id="A0A6J8AV08"/>
<evidence type="ECO:0000256" key="4">
    <source>
        <dbReference type="SAM" id="Coils"/>
    </source>
</evidence>
<keyword evidence="2" id="KW-0862">Zinc</keyword>
<dbReference type="InterPro" id="IPR013083">
    <property type="entry name" value="Znf_RING/FYVE/PHD"/>
</dbReference>
<keyword evidence="4" id="KW-0175">Coiled coil</keyword>
<dbReference type="SUPFAM" id="SSF57850">
    <property type="entry name" value="RING/U-box"/>
    <property type="match status" value="1"/>
</dbReference>
<protein>
    <submittedName>
        <fullName evidence="6">BIRC2_3</fullName>
    </submittedName>
</protein>
<keyword evidence="1 3" id="KW-0863">Zinc-finger</keyword>